<evidence type="ECO:0000313" key="3">
    <source>
        <dbReference type="Proteomes" id="UP001549921"/>
    </source>
</evidence>
<feature type="region of interest" description="Disordered" evidence="1">
    <location>
        <begin position="396"/>
        <end position="517"/>
    </location>
</feature>
<dbReference type="EMBL" id="JBEDNZ010000008">
    <property type="protein sequence ID" value="KAL0839204.1"/>
    <property type="molecule type" value="Genomic_DNA"/>
</dbReference>
<accession>A0ABD0T763</accession>
<protein>
    <submittedName>
        <fullName evidence="2">Uncharacterized protein</fullName>
    </submittedName>
</protein>
<feature type="compositionally biased region" description="Low complexity" evidence="1">
    <location>
        <begin position="397"/>
        <end position="412"/>
    </location>
</feature>
<feature type="compositionally biased region" description="Polar residues" evidence="1">
    <location>
        <begin position="478"/>
        <end position="492"/>
    </location>
</feature>
<evidence type="ECO:0000313" key="2">
    <source>
        <dbReference type="EMBL" id="KAL0839204.1"/>
    </source>
</evidence>
<reference evidence="2 3" key="1">
    <citation type="submission" date="2024-06" db="EMBL/GenBank/DDBJ databases">
        <title>A chromosome-level genome assembly of beet webworm, Loxostege sticticalis.</title>
        <authorList>
            <person name="Zhang Y."/>
        </authorList>
    </citation>
    <scope>NUCLEOTIDE SEQUENCE [LARGE SCALE GENOMIC DNA]</scope>
    <source>
        <strain evidence="2">AQ028</strain>
        <tissue evidence="2">Male pupae</tissue>
    </source>
</reference>
<name>A0ABD0T763_LOXSC</name>
<dbReference type="AlphaFoldDB" id="A0ABD0T763"/>
<dbReference type="Proteomes" id="UP001549921">
    <property type="component" value="Unassembled WGS sequence"/>
</dbReference>
<evidence type="ECO:0000256" key="1">
    <source>
        <dbReference type="SAM" id="MobiDB-lite"/>
    </source>
</evidence>
<feature type="compositionally biased region" description="Polar residues" evidence="1">
    <location>
        <begin position="446"/>
        <end position="464"/>
    </location>
</feature>
<comment type="caution">
    <text evidence="2">The sequence shown here is derived from an EMBL/GenBank/DDBJ whole genome shotgun (WGS) entry which is preliminary data.</text>
</comment>
<gene>
    <name evidence="2" type="ORF">ABMA28_015976</name>
</gene>
<sequence length="517" mass="57745">MDDLNNGNCLENRRKDDSNQSKVGADIRNASEVPGPSGCRPSRVPSKTVSRGRASSTTSTSSSTSGSSSNSSNSSRSSWNAKAHKKRRSRRRHRRYKKRGGHRKSKDDYQLELLSRQVSELRKQLADNEQRNRVSSNASHNDGHCSSAVDHNCSDLSHSAHFDRESDILVDDNVSGILYDGVEETATREPDQSQLQFSFDFETKLKEPAVPKTPELFLKILQDVQHFDKKEWCEVRYSEVQKLYNHTPGFIDLEANDEIRSYDQLRHLAYADKAYSALTFCVLKQNQALQTSLNELLMWARSAEHLTVESLHEKINDLFCKGDVSKISSDMLQLVCGHRAEVIQMRRDGITNFVRDPLMKSTLRKIPPSNQNLFNAEAFTSALEKIGGVKKAFMPLTKQSSSGPGSQPGTSKAAARHPSQGLAYHYTPSQGTSHGYAASAPHPHYTHTQASQACCHNRPSQGHYSTVERRPSNIGRGSFQSRGGTRQTNRYQGQGKANRKRPGPPADQNSGGKKRKY</sequence>
<feature type="region of interest" description="Disordered" evidence="1">
    <location>
        <begin position="1"/>
        <end position="145"/>
    </location>
</feature>
<organism evidence="2 3">
    <name type="scientific">Loxostege sticticalis</name>
    <name type="common">Beet webworm moth</name>
    <dbReference type="NCBI Taxonomy" id="481309"/>
    <lineage>
        <taxon>Eukaryota</taxon>
        <taxon>Metazoa</taxon>
        <taxon>Ecdysozoa</taxon>
        <taxon>Arthropoda</taxon>
        <taxon>Hexapoda</taxon>
        <taxon>Insecta</taxon>
        <taxon>Pterygota</taxon>
        <taxon>Neoptera</taxon>
        <taxon>Endopterygota</taxon>
        <taxon>Lepidoptera</taxon>
        <taxon>Glossata</taxon>
        <taxon>Ditrysia</taxon>
        <taxon>Pyraloidea</taxon>
        <taxon>Crambidae</taxon>
        <taxon>Pyraustinae</taxon>
        <taxon>Loxostege</taxon>
    </lineage>
</organism>
<feature type="compositionally biased region" description="Basic and acidic residues" evidence="1">
    <location>
        <begin position="119"/>
        <end position="132"/>
    </location>
</feature>
<feature type="compositionally biased region" description="Low complexity" evidence="1">
    <location>
        <begin position="51"/>
        <end position="78"/>
    </location>
</feature>
<proteinExistence type="predicted"/>
<feature type="compositionally biased region" description="Basic residues" evidence="1">
    <location>
        <begin position="82"/>
        <end position="104"/>
    </location>
</feature>